<evidence type="ECO:0000313" key="3">
    <source>
        <dbReference type="WBParaSite" id="nRc.2.0.1.t09356-RA"/>
    </source>
</evidence>
<dbReference type="WBParaSite" id="nRc.2.0.1.t09356-RA">
    <property type="protein sequence ID" value="nRc.2.0.1.t09356-RA"/>
    <property type="gene ID" value="nRc.2.0.1.g09356"/>
</dbReference>
<name>A0A915I6G5_ROMCU</name>
<dbReference type="AlphaFoldDB" id="A0A915I6G5"/>
<keyword evidence="2" id="KW-1185">Reference proteome</keyword>
<organism evidence="2 3">
    <name type="scientific">Romanomermis culicivorax</name>
    <name type="common">Nematode worm</name>
    <dbReference type="NCBI Taxonomy" id="13658"/>
    <lineage>
        <taxon>Eukaryota</taxon>
        <taxon>Metazoa</taxon>
        <taxon>Ecdysozoa</taxon>
        <taxon>Nematoda</taxon>
        <taxon>Enoplea</taxon>
        <taxon>Dorylaimia</taxon>
        <taxon>Mermithida</taxon>
        <taxon>Mermithoidea</taxon>
        <taxon>Mermithidae</taxon>
        <taxon>Romanomermis</taxon>
    </lineage>
</organism>
<reference evidence="3" key="1">
    <citation type="submission" date="2022-11" db="UniProtKB">
        <authorList>
            <consortium name="WormBaseParasite"/>
        </authorList>
    </citation>
    <scope>IDENTIFICATION</scope>
</reference>
<sequence>MTEQETYYGPEERCKDDRSKLREYNLNIKEMKRLGILLELTNCDYTNFGYAYGARQACSQEYFRRVIWAWNSLDEGAVNAIRAKKFSDRPKRTGDWDENAGNPRYPYGDRDPIRSLLQ</sequence>
<evidence type="ECO:0000313" key="2">
    <source>
        <dbReference type="Proteomes" id="UP000887565"/>
    </source>
</evidence>
<accession>A0A915I6G5</accession>
<dbReference type="Proteomes" id="UP000887565">
    <property type="component" value="Unplaced"/>
</dbReference>
<feature type="region of interest" description="Disordered" evidence="1">
    <location>
        <begin position="89"/>
        <end position="118"/>
    </location>
</feature>
<evidence type="ECO:0000256" key="1">
    <source>
        <dbReference type="SAM" id="MobiDB-lite"/>
    </source>
</evidence>
<feature type="compositionally biased region" description="Basic and acidic residues" evidence="1">
    <location>
        <begin position="107"/>
        <end position="118"/>
    </location>
</feature>
<protein>
    <submittedName>
        <fullName evidence="3">Uncharacterized protein</fullName>
    </submittedName>
</protein>
<proteinExistence type="predicted"/>